<dbReference type="RefSeq" id="WP_200607263.1">
    <property type="nucleotide sequence ID" value="NZ_JAEHHL010000001.1"/>
</dbReference>
<evidence type="ECO:0000259" key="2">
    <source>
        <dbReference type="Pfam" id="PF12697"/>
    </source>
</evidence>
<dbReference type="SUPFAM" id="SSF53474">
    <property type="entry name" value="alpha/beta-Hydrolases"/>
    <property type="match status" value="1"/>
</dbReference>
<name>A0A8J7SAG6_9RHOB</name>
<dbReference type="GO" id="GO:0016787">
    <property type="term" value="F:hydrolase activity"/>
    <property type="evidence" value="ECO:0007669"/>
    <property type="project" value="UniProtKB-KW"/>
</dbReference>
<organism evidence="3 4">
    <name type="scientific">Thermohalobaculum xanthum</name>
    <dbReference type="NCBI Taxonomy" id="2753746"/>
    <lineage>
        <taxon>Bacteria</taxon>
        <taxon>Pseudomonadati</taxon>
        <taxon>Pseudomonadota</taxon>
        <taxon>Alphaproteobacteria</taxon>
        <taxon>Rhodobacterales</taxon>
        <taxon>Paracoccaceae</taxon>
        <taxon>Thermohalobaculum</taxon>
    </lineage>
</organism>
<evidence type="ECO:0000313" key="3">
    <source>
        <dbReference type="EMBL" id="MBK0398312.1"/>
    </source>
</evidence>
<proteinExistence type="predicted"/>
<keyword evidence="3" id="KW-0378">Hydrolase</keyword>
<feature type="region of interest" description="Disordered" evidence="1">
    <location>
        <begin position="1"/>
        <end position="30"/>
    </location>
</feature>
<evidence type="ECO:0000256" key="1">
    <source>
        <dbReference type="SAM" id="MobiDB-lite"/>
    </source>
</evidence>
<dbReference type="Gene3D" id="3.40.50.1820">
    <property type="entry name" value="alpha/beta hydrolase"/>
    <property type="match status" value="1"/>
</dbReference>
<keyword evidence="4" id="KW-1185">Reference proteome</keyword>
<comment type="caution">
    <text evidence="3">The sequence shown here is derived from an EMBL/GenBank/DDBJ whole genome shotgun (WGS) entry which is preliminary data.</text>
</comment>
<gene>
    <name evidence="3" type="ORF">H0I76_03840</name>
</gene>
<feature type="domain" description="AB hydrolase-1" evidence="2">
    <location>
        <begin position="73"/>
        <end position="239"/>
    </location>
</feature>
<reference evidence="3" key="1">
    <citation type="submission" date="2020-12" db="EMBL/GenBank/DDBJ databases">
        <title>Bacterial taxonomy.</title>
        <authorList>
            <person name="Pan X."/>
        </authorList>
    </citation>
    <scope>NUCLEOTIDE SEQUENCE</scope>
    <source>
        <strain evidence="3">M0105</strain>
    </source>
</reference>
<dbReference type="InterPro" id="IPR000073">
    <property type="entry name" value="AB_hydrolase_1"/>
</dbReference>
<dbReference type="AlphaFoldDB" id="A0A8J7SAG6"/>
<dbReference type="InterPro" id="IPR029058">
    <property type="entry name" value="AB_hydrolase_fold"/>
</dbReference>
<dbReference type="Proteomes" id="UP000655420">
    <property type="component" value="Unassembled WGS sequence"/>
</dbReference>
<dbReference type="EMBL" id="JAEHHL010000001">
    <property type="protein sequence ID" value="MBK0398312.1"/>
    <property type="molecule type" value="Genomic_DNA"/>
</dbReference>
<evidence type="ECO:0000313" key="4">
    <source>
        <dbReference type="Proteomes" id="UP000655420"/>
    </source>
</evidence>
<dbReference type="Pfam" id="PF12697">
    <property type="entry name" value="Abhydrolase_6"/>
    <property type="match status" value="1"/>
</dbReference>
<accession>A0A8J7SAG6</accession>
<sequence>MSDDATGAPPKRWPPGPAATVPTREAPVSSRHQLAACAARGAMPVEVVRPGSTPAGIAIVAHGRNGAPGQPQVACMTDAALRRRLIVVAPQLSNSAAGDGAGRPEDFTINGHVAELRAVVVWTQALPELTDLPAAPILMGHSMGAYAALRLAAEDAGGRIGGVVAVSPVVSGASLIAARRRMGAAALQALASEVPGALETWLEHDLLPMAARITVPVAVMTGAADALTPPADAERLARALPNVVALDILANEEHCPSGAVYAASLDRALDRILSACRQP</sequence>
<protein>
    <submittedName>
        <fullName evidence="3">Alpha/beta fold hydrolase</fullName>
    </submittedName>
</protein>